<evidence type="ECO:0000313" key="3">
    <source>
        <dbReference type="Proteomes" id="UP000034710"/>
    </source>
</evidence>
<comment type="caution">
    <text evidence="2">The sequence shown here is derived from an EMBL/GenBank/DDBJ whole genome shotgun (WGS) entry which is preliminary data.</text>
</comment>
<gene>
    <name evidence="2" type="ORF">UT06_C0036G0001</name>
</gene>
<organism evidence="2 3">
    <name type="scientific">Candidatus Woesebacteria bacterium GW2011_GWA1_38_8</name>
    <dbReference type="NCBI Taxonomy" id="1618547"/>
    <lineage>
        <taxon>Bacteria</taxon>
        <taxon>Candidatus Woeseibacteriota</taxon>
    </lineage>
</organism>
<feature type="transmembrane region" description="Helical" evidence="1">
    <location>
        <begin position="12"/>
        <end position="35"/>
    </location>
</feature>
<keyword evidence="1" id="KW-1133">Transmembrane helix</keyword>
<feature type="transmembrane region" description="Helical" evidence="1">
    <location>
        <begin position="324"/>
        <end position="343"/>
    </location>
</feature>
<proteinExistence type="predicted"/>
<keyword evidence="1" id="KW-0472">Membrane</keyword>
<dbReference type="AlphaFoldDB" id="A0A0G0P0F5"/>
<dbReference type="EMBL" id="LBVJ01000036">
    <property type="protein sequence ID" value="KKQ82796.1"/>
    <property type="molecule type" value="Genomic_DNA"/>
</dbReference>
<feature type="transmembrane region" description="Helical" evidence="1">
    <location>
        <begin position="85"/>
        <end position="102"/>
    </location>
</feature>
<feature type="transmembrane region" description="Helical" evidence="1">
    <location>
        <begin position="247"/>
        <end position="269"/>
    </location>
</feature>
<accession>A0A0G0P0F5</accession>
<feature type="transmembrane region" description="Helical" evidence="1">
    <location>
        <begin position="159"/>
        <end position="189"/>
    </location>
</feature>
<evidence type="ECO:0000313" key="2">
    <source>
        <dbReference type="EMBL" id="KKQ82796.1"/>
    </source>
</evidence>
<evidence type="ECO:0000256" key="1">
    <source>
        <dbReference type="SAM" id="Phobius"/>
    </source>
</evidence>
<dbReference type="Proteomes" id="UP000034710">
    <property type="component" value="Unassembled WGS sequence"/>
</dbReference>
<feature type="transmembrane region" description="Helical" evidence="1">
    <location>
        <begin position="109"/>
        <end position="125"/>
    </location>
</feature>
<name>A0A0G0P0F5_9BACT</name>
<feature type="transmembrane region" description="Helical" evidence="1">
    <location>
        <begin position="275"/>
        <end position="294"/>
    </location>
</feature>
<feature type="transmembrane region" description="Helical" evidence="1">
    <location>
        <begin position="131"/>
        <end position="152"/>
    </location>
</feature>
<protein>
    <submittedName>
        <fullName evidence="2">Uncharacterized protein</fullName>
    </submittedName>
</protein>
<feature type="transmembrane region" description="Helical" evidence="1">
    <location>
        <begin position="301"/>
        <end position="318"/>
    </location>
</feature>
<reference evidence="2 3" key="1">
    <citation type="journal article" date="2015" name="Nature">
        <title>rRNA introns, odd ribosomes, and small enigmatic genomes across a large radiation of phyla.</title>
        <authorList>
            <person name="Brown C.T."/>
            <person name="Hug L.A."/>
            <person name="Thomas B.C."/>
            <person name="Sharon I."/>
            <person name="Castelle C.J."/>
            <person name="Singh A."/>
            <person name="Wilkins M.J."/>
            <person name="Williams K.H."/>
            <person name="Banfield J.F."/>
        </authorList>
    </citation>
    <scope>NUCLEOTIDE SEQUENCE [LARGE SCALE GENOMIC DNA]</scope>
</reference>
<feature type="transmembrane region" description="Helical" evidence="1">
    <location>
        <begin position="195"/>
        <end position="216"/>
    </location>
</feature>
<keyword evidence="1" id="KW-0812">Transmembrane</keyword>
<sequence length="455" mass="53108">MKILKILKYKEKIFPYIVGLLIFIHIFILLQLMFFPYPELFIYSYLTDKGLLPYKQIIDQHFPGVMFLPINLYSLGIDTLQEMRMIYFALIISSDLIFTKILKKIFNKNVYMLLGFLLYIFWQIYFEGHVFWIESFITPLILLAFGFLLNFFENRRIRNLYFAALSVGIALVFKQTVLPLAGLVFLYLFFKRIHFKNLLLGGIIFIIPILLVTLYFSKIGVLRDFFYWTVTFNLTIFNEMGKTRPDIIGFAKILPVFGVSVVALLYYLIRKKDNIVNLTGIFLFGCLFFAYARFDHIHLQPALPFALILLTMLIVAVSRIPYPVVFRVALSVAYCILSLYIFIPNFRFYNKPGVSPMFNDAETAVIVEKVKIYYLTETMPPGNVFTFQFPWFMKVAEQTILTGIVNSPPKVVIRDLNAEVGGYSLAEYMQDIDQYIVENYVLVDYENNIEVLVKI</sequence>